<dbReference type="PROSITE" id="PS50020">
    <property type="entry name" value="WW_DOMAIN_2"/>
    <property type="match status" value="1"/>
</dbReference>
<evidence type="ECO:0000256" key="8">
    <source>
        <dbReference type="ARBA" id="ARBA00023228"/>
    </source>
</evidence>
<accession>A0A2R5LK64</accession>
<evidence type="ECO:0000256" key="9">
    <source>
        <dbReference type="SAM" id="MobiDB-lite"/>
    </source>
</evidence>
<organism evidence="11">
    <name type="scientific">Ornithodoros turicata</name>
    <dbReference type="NCBI Taxonomy" id="34597"/>
    <lineage>
        <taxon>Eukaryota</taxon>
        <taxon>Metazoa</taxon>
        <taxon>Ecdysozoa</taxon>
        <taxon>Arthropoda</taxon>
        <taxon>Chelicerata</taxon>
        <taxon>Arachnida</taxon>
        <taxon>Acari</taxon>
        <taxon>Parasitiformes</taxon>
        <taxon>Ixodida</taxon>
        <taxon>Ixodoidea</taxon>
        <taxon>Argasidae</taxon>
        <taxon>Ornithodorinae</taxon>
        <taxon>Ornithodoros</taxon>
    </lineage>
</organism>
<dbReference type="KEGG" id="oti:135367416"/>
<evidence type="ECO:0000256" key="6">
    <source>
        <dbReference type="ARBA" id="ARBA00023002"/>
    </source>
</evidence>
<evidence type="ECO:0000256" key="3">
    <source>
        <dbReference type="ARBA" id="ARBA00016094"/>
    </source>
</evidence>
<dbReference type="GO" id="GO:0006915">
    <property type="term" value="P:apoptotic process"/>
    <property type="evidence" value="ECO:0007669"/>
    <property type="project" value="UniProtKB-KW"/>
</dbReference>
<dbReference type="PROSITE" id="PS01159">
    <property type="entry name" value="WW_DOMAIN_1"/>
    <property type="match status" value="1"/>
</dbReference>
<keyword evidence="5" id="KW-0053">Apoptosis</keyword>
<evidence type="ECO:0000256" key="4">
    <source>
        <dbReference type="ARBA" id="ARBA00022687"/>
    </source>
</evidence>
<dbReference type="SUPFAM" id="SSF51735">
    <property type="entry name" value="NAD(P)-binding Rossmann-fold domains"/>
    <property type="match status" value="1"/>
</dbReference>
<dbReference type="Gene3D" id="2.20.70.10">
    <property type="match status" value="1"/>
</dbReference>
<evidence type="ECO:0000256" key="5">
    <source>
        <dbReference type="ARBA" id="ARBA00022703"/>
    </source>
</evidence>
<protein>
    <recommendedName>
        <fullName evidence="3">WW domain-containing oxidoreductase</fullName>
    </recommendedName>
</protein>
<evidence type="ECO:0000256" key="1">
    <source>
        <dbReference type="ARBA" id="ARBA00004371"/>
    </source>
</evidence>
<dbReference type="GO" id="GO:0016055">
    <property type="term" value="P:Wnt signaling pathway"/>
    <property type="evidence" value="ECO:0007669"/>
    <property type="project" value="UniProtKB-KW"/>
</dbReference>
<dbReference type="InterPro" id="IPR036020">
    <property type="entry name" value="WW_dom_sf"/>
</dbReference>
<dbReference type="InterPro" id="IPR036291">
    <property type="entry name" value="NAD(P)-bd_dom_sf"/>
</dbReference>
<dbReference type="CDD" id="cd00201">
    <property type="entry name" value="WW"/>
    <property type="match status" value="1"/>
</dbReference>
<keyword evidence="8" id="KW-0458">Lysosome</keyword>
<dbReference type="GeneID" id="135367416"/>
<dbReference type="AlphaFoldDB" id="A0A2R5LK64"/>
<dbReference type="GO" id="GO:0016491">
    <property type="term" value="F:oxidoreductase activity"/>
    <property type="evidence" value="ECO:0007669"/>
    <property type="project" value="UniProtKB-KW"/>
</dbReference>
<evidence type="ECO:0000256" key="7">
    <source>
        <dbReference type="ARBA" id="ARBA00023034"/>
    </source>
</evidence>
<dbReference type="PANTHER" id="PTHR43157">
    <property type="entry name" value="PHOSPHATIDYLINOSITOL-GLYCAN BIOSYNTHESIS CLASS F PROTEIN-RELATED"/>
    <property type="match status" value="1"/>
</dbReference>
<dbReference type="RefSeq" id="XP_064456754.1">
    <property type="nucleotide sequence ID" value="XM_064600684.1"/>
</dbReference>
<feature type="region of interest" description="Disordered" evidence="9">
    <location>
        <begin position="34"/>
        <end position="53"/>
    </location>
</feature>
<dbReference type="PANTHER" id="PTHR43157:SF31">
    <property type="entry name" value="PHOSPHATIDYLINOSITOL-GLYCAN BIOSYNTHESIS CLASS F PROTEIN"/>
    <property type="match status" value="1"/>
</dbReference>
<dbReference type="InterPro" id="IPR002347">
    <property type="entry name" value="SDR_fam"/>
</dbReference>
<dbReference type="EMBL" id="GGLE01005743">
    <property type="protein sequence ID" value="MBY09869.1"/>
    <property type="molecule type" value="Transcribed_RNA"/>
</dbReference>
<keyword evidence="6" id="KW-0560">Oxidoreductase</keyword>
<dbReference type="Gene3D" id="3.40.50.720">
    <property type="entry name" value="NAD(P)-binding Rossmann-like Domain"/>
    <property type="match status" value="1"/>
</dbReference>
<keyword evidence="7" id="KW-0333">Golgi apparatus</keyword>
<reference evidence="11" key="1">
    <citation type="submission" date="2018-03" db="EMBL/GenBank/DDBJ databases">
        <title>The relapsing fever spirochete Borrelia turicatae persists in the highly oxidative environment of its soft-bodied tick vector.</title>
        <authorList>
            <person name="Bourret T.J."/>
            <person name="Boyle W.K."/>
            <person name="Valenzuela J.G."/>
            <person name="Oliveira F."/>
            <person name="Lopez J.E."/>
        </authorList>
    </citation>
    <scope>NUCLEOTIDE SEQUENCE</scope>
    <source>
        <strain evidence="11">Kansas strain/isolate</strain>
        <tissue evidence="11">Salivary glands</tissue>
    </source>
</reference>
<dbReference type="FunFam" id="3.40.50.720:FF:000353">
    <property type="entry name" value="WW domain-containing oxidoreductase"/>
    <property type="match status" value="1"/>
</dbReference>
<feature type="domain" description="WW" evidence="10">
    <location>
        <begin position="12"/>
        <end position="45"/>
    </location>
</feature>
<sequence length="410" mass="45078">MSTLLPETDSEDELPPGWEERVTGDGSVYYAEHGSKSTQWTHPRTGKRKRVSPNLPFGWKKTVNPDGTVMYEEFSGRTTSTDPRLAFPVEQSGAIRQRFDGSSTAMHVLHGLDLSGRIAVITGANTGIGYETAKSLAFHGCSVILACRNPNKGSQAVLAIKSERASAQVAFLPLDLTCLKSVREFVTAFTETHQKLHILILNAAVFGIAHSVTVDGFESMFQTNHLGHFYLVKLLQPTLMSSTSARVVVLSSESHRFSYLSLSNISEDRLSCPSASSYVSMLAYNDTKLCSILFSNELNRRLGEKGVRSNAVHPGNMVSSSLPRYYWFYRLLFMLVRPFTKSLQQAAATTVLCAVAPELENVGGLYFNNCCPCKTSAAAQDERLAAKLWNLSEAMLEKGLNREAQRNSSG</sequence>
<dbReference type="PRINTS" id="PR00081">
    <property type="entry name" value="GDHRDH"/>
</dbReference>
<proteinExistence type="predicted"/>
<dbReference type="Pfam" id="PF00397">
    <property type="entry name" value="WW"/>
    <property type="match status" value="1"/>
</dbReference>
<evidence type="ECO:0000313" key="11">
    <source>
        <dbReference type="EMBL" id="MBY09869.1"/>
    </source>
</evidence>
<name>A0A2R5LK64_9ACAR</name>
<evidence type="ECO:0000259" key="10">
    <source>
        <dbReference type="PROSITE" id="PS50020"/>
    </source>
</evidence>
<dbReference type="GO" id="GO:0005764">
    <property type="term" value="C:lysosome"/>
    <property type="evidence" value="ECO:0007669"/>
    <property type="project" value="UniProtKB-SubCell"/>
</dbReference>
<dbReference type="GO" id="GO:0005794">
    <property type="term" value="C:Golgi apparatus"/>
    <property type="evidence" value="ECO:0007669"/>
    <property type="project" value="UniProtKB-SubCell"/>
</dbReference>
<dbReference type="SUPFAM" id="SSF51045">
    <property type="entry name" value="WW domain"/>
    <property type="match status" value="1"/>
</dbReference>
<keyword evidence="4" id="KW-0879">Wnt signaling pathway</keyword>
<evidence type="ECO:0000256" key="2">
    <source>
        <dbReference type="ARBA" id="ARBA00004555"/>
    </source>
</evidence>
<feature type="region of interest" description="Disordered" evidence="9">
    <location>
        <begin position="1"/>
        <end position="23"/>
    </location>
</feature>
<dbReference type="SMART" id="SM00456">
    <property type="entry name" value="WW"/>
    <property type="match status" value="2"/>
</dbReference>
<dbReference type="Pfam" id="PF00106">
    <property type="entry name" value="adh_short"/>
    <property type="match status" value="1"/>
</dbReference>
<comment type="subcellular location">
    <subcellularLocation>
        <location evidence="2">Golgi apparatus</location>
    </subcellularLocation>
    <subcellularLocation>
        <location evidence="1">Lysosome</location>
    </subcellularLocation>
</comment>
<dbReference type="CTD" id="51741"/>
<dbReference type="InterPro" id="IPR001202">
    <property type="entry name" value="WW_dom"/>
</dbReference>